<reference evidence="2 3" key="1">
    <citation type="submission" date="2019-04" db="EMBL/GenBank/DDBJ databases">
        <authorList>
            <person name="Van Vliet M D."/>
        </authorList>
    </citation>
    <scope>NUCLEOTIDE SEQUENCE [LARGE SCALE GENOMIC DNA]</scope>
    <source>
        <strain evidence="2 3">F1</strain>
    </source>
</reference>
<dbReference type="Proteomes" id="UP000366872">
    <property type="component" value="Unassembled WGS sequence"/>
</dbReference>
<dbReference type="PROSITE" id="PS51257">
    <property type="entry name" value="PROKAR_LIPOPROTEIN"/>
    <property type="match status" value="1"/>
</dbReference>
<protein>
    <recommendedName>
        <fullName evidence="1">Lipocalin-like domain-containing protein</fullName>
    </recommendedName>
</protein>
<evidence type="ECO:0000313" key="3">
    <source>
        <dbReference type="Proteomes" id="UP000366872"/>
    </source>
</evidence>
<evidence type="ECO:0000313" key="2">
    <source>
        <dbReference type="EMBL" id="VGO14680.1"/>
    </source>
</evidence>
<organism evidence="2 3">
    <name type="scientific">Pontiella desulfatans</name>
    <dbReference type="NCBI Taxonomy" id="2750659"/>
    <lineage>
        <taxon>Bacteria</taxon>
        <taxon>Pseudomonadati</taxon>
        <taxon>Kiritimatiellota</taxon>
        <taxon>Kiritimatiellia</taxon>
        <taxon>Kiritimatiellales</taxon>
        <taxon>Pontiellaceae</taxon>
        <taxon>Pontiella</taxon>
    </lineage>
</organism>
<proteinExistence type="predicted"/>
<gene>
    <name evidence="2" type="ORF">PDESU_03247</name>
</gene>
<name>A0A6C2U403_PONDE</name>
<dbReference type="InterPro" id="IPR024311">
    <property type="entry name" value="Lipocalin-like"/>
</dbReference>
<accession>A0A6C2U403</accession>
<dbReference type="RefSeq" id="WP_136080315.1">
    <property type="nucleotide sequence ID" value="NZ_CAAHFG010000002.1"/>
</dbReference>
<keyword evidence="3" id="KW-1185">Reference proteome</keyword>
<dbReference type="EMBL" id="CAAHFG010000002">
    <property type="protein sequence ID" value="VGO14680.1"/>
    <property type="molecule type" value="Genomic_DNA"/>
</dbReference>
<feature type="domain" description="Lipocalin-like" evidence="1">
    <location>
        <begin position="36"/>
        <end position="126"/>
    </location>
</feature>
<sequence>MHKLTRRLMTTLFIGASLALVGCGDDDGKEDKDSGIVGTWRLYKEEIDGKTYYFPSPEGYYGKLVFNADGSGTSYFNFAGSYGFNDIFEGYVPDADAPEDFTYTVTGNEVSLGGEFQFTFSGNEFVLWDDGDSSFFRKE</sequence>
<evidence type="ECO:0000259" key="1">
    <source>
        <dbReference type="Pfam" id="PF13648"/>
    </source>
</evidence>
<dbReference type="AlphaFoldDB" id="A0A6C2U403"/>
<dbReference type="Pfam" id="PF13648">
    <property type="entry name" value="Lipocalin_4"/>
    <property type="match status" value="1"/>
</dbReference>